<proteinExistence type="inferred from homology"/>
<feature type="domain" description="SYO1-like TPR repeats" evidence="3">
    <location>
        <begin position="371"/>
        <end position="633"/>
    </location>
</feature>
<dbReference type="InParanoid" id="A0A158NTY2"/>
<evidence type="ECO:0000259" key="3">
    <source>
        <dbReference type="Pfam" id="PF25567"/>
    </source>
</evidence>
<dbReference type="InterPro" id="IPR011989">
    <property type="entry name" value="ARM-like"/>
</dbReference>
<dbReference type="InterPro" id="IPR057990">
    <property type="entry name" value="TPR_SYO1"/>
</dbReference>
<gene>
    <name evidence="4" type="primary">105624241</name>
</gene>
<dbReference type="KEGG" id="acep:105624241"/>
<sequence length="641" mass="73046">MGKQKPHRRKLHKENPTGLQSVQEFDKELNEELGEGDREKILHNVYNDIQSCNLEEKLSALQILASMSCDSSMVKHIAKDGIAKIIGPLLLDHNTAIQMNTAHTLREIAENGREEVCNDLVKDDIITPLAVLLRQYYSDWIPEENRDKKVTFVQAVSLLRILCANNESAIKRVNDEDLVSLLIKFLNIDVYGSEIVTIVTQSLICLSDENDAAINKIKQNELLLSSLLDLKADDKIASNILFLKTCVADVLINISNYTDNNQIHVFRKVLSILSDVLAIDHGQILSCLTSILPHESNASSNDKRKKVQENKKILEMQEQALQILANLCFECEDNEIDSDTDDFETMELESECLDDDSMNEDLKITSTFPVELVEVINTCSLIDKIWNKTKFVIDKNNQEILDQTDEGKATLKQFYNIQYTAYLCLNNLLPNIEVDVFGGVDNLFRKWIDISTEFKQIIKKDVELAEASTAAMRAILQRLIQEQANVVELNQLTCNDIQLMLNDLQQCVSINVRINMIRMLCNLVQIMLNKNNSQDSKNYEAIKLVSTFLLDTSKTETRVWVIAECIDALMDIYAEDETDHLAADIKLVPRLLSIMPHFKSKMHQQKKHLQDGTVVVSTVNANLMRFIKYKQKRIGIKNKRC</sequence>
<dbReference type="GO" id="GO:0042273">
    <property type="term" value="P:ribosomal large subunit biogenesis"/>
    <property type="evidence" value="ECO:0007669"/>
    <property type="project" value="TreeGrafter"/>
</dbReference>
<keyword evidence="5" id="KW-1185">Reference proteome</keyword>
<dbReference type="FunCoup" id="A0A158NTY2">
    <property type="interactions" value="95"/>
</dbReference>
<dbReference type="STRING" id="12957.A0A158NTY2"/>
<dbReference type="GO" id="GO:0006606">
    <property type="term" value="P:protein import into nucleus"/>
    <property type="evidence" value="ECO:0007669"/>
    <property type="project" value="TreeGrafter"/>
</dbReference>
<reference evidence="4" key="2">
    <citation type="submission" date="2016-04" db="UniProtKB">
        <authorList>
            <consortium name="EnsemblMetazoa"/>
        </authorList>
    </citation>
    <scope>IDENTIFICATION</scope>
</reference>
<dbReference type="Pfam" id="PF25567">
    <property type="entry name" value="TPR_SYO1"/>
    <property type="match status" value="1"/>
</dbReference>
<accession>A0A158NTY2</accession>
<dbReference type="GO" id="GO:0051082">
    <property type="term" value="F:unfolded protein binding"/>
    <property type="evidence" value="ECO:0007669"/>
    <property type="project" value="TreeGrafter"/>
</dbReference>
<reference evidence="5" key="1">
    <citation type="journal article" date="2011" name="PLoS Genet.">
        <title>The genome sequence of the leaf-cutter ant Atta cephalotes reveals insights into its obligate symbiotic lifestyle.</title>
        <authorList>
            <person name="Suen G."/>
            <person name="Teiling C."/>
            <person name="Li L."/>
            <person name="Holt C."/>
            <person name="Abouheif E."/>
            <person name="Bornberg-Bauer E."/>
            <person name="Bouffard P."/>
            <person name="Caldera E.J."/>
            <person name="Cash E."/>
            <person name="Cavanaugh A."/>
            <person name="Denas O."/>
            <person name="Elhaik E."/>
            <person name="Fave M.J."/>
            <person name="Gadau J."/>
            <person name="Gibson J.D."/>
            <person name="Graur D."/>
            <person name="Grubbs K.J."/>
            <person name="Hagen D.E."/>
            <person name="Harkins T.T."/>
            <person name="Helmkampf M."/>
            <person name="Hu H."/>
            <person name="Johnson B.R."/>
            <person name="Kim J."/>
            <person name="Marsh S.E."/>
            <person name="Moeller J.A."/>
            <person name="Munoz-Torres M.C."/>
            <person name="Murphy M.C."/>
            <person name="Naughton M.C."/>
            <person name="Nigam S."/>
            <person name="Overson R."/>
            <person name="Rajakumar R."/>
            <person name="Reese J.T."/>
            <person name="Scott J.J."/>
            <person name="Smith C.R."/>
            <person name="Tao S."/>
            <person name="Tsutsui N.D."/>
            <person name="Viljakainen L."/>
            <person name="Wissler L."/>
            <person name="Yandell M.D."/>
            <person name="Zimmer F."/>
            <person name="Taylor J."/>
            <person name="Slater S.C."/>
            <person name="Clifton S.W."/>
            <person name="Warren W.C."/>
            <person name="Elsik C.G."/>
            <person name="Smith C.D."/>
            <person name="Weinstock G.M."/>
            <person name="Gerardo N.M."/>
            <person name="Currie C.R."/>
        </authorList>
    </citation>
    <scope>NUCLEOTIDE SEQUENCE [LARGE SCALE GENOMIC DNA]</scope>
</reference>
<feature type="compositionally biased region" description="Basic residues" evidence="2">
    <location>
        <begin position="1"/>
        <end position="12"/>
    </location>
</feature>
<dbReference type="EMBL" id="ADTU01026197">
    <property type="status" value="NOT_ANNOTATED_CDS"/>
    <property type="molecule type" value="Genomic_DNA"/>
</dbReference>
<dbReference type="InterPro" id="IPR052616">
    <property type="entry name" value="SYO1-like"/>
</dbReference>
<dbReference type="SUPFAM" id="SSF48371">
    <property type="entry name" value="ARM repeat"/>
    <property type="match status" value="1"/>
</dbReference>
<protein>
    <recommendedName>
        <fullName evidence="3">SYO1-like TPR repeats domain-containing protein</fullName>
    </recommendedName>
</protein>
<dbReference type="PANTHER" id="PTHR13347:SF1">
    <property type="entry name" value="HEAT REPEAT-CONTAINING PROTEIN 3"/>
    <property type="match status" value="1"/>
</dbReference>
<evidence type="ECO:0000256" key="2">
    <source>
        <dbReference type="SAM" id="MobiDB-lite"/>
    </source>
</evidence>
<dbReference type="Gene3D" id="1.25.10.10">
    <property type="entry name" value="Leucine-rich Repeat Variant"/>
    <property type="match status" value="1"/>
</dbReference>
<dbReference type="Proteomes" id="UP000005205">
    <property type="component" value="Unassembled WGS sequence"/>
</dbReference>
<dbReference type="eggNOG" id="ENOG502QWR9">
    <property type="taxonomic scope" value="Eukaryota"/>
</dbReference>
<dbReference type="AlphaFoldDB" id="A0A158NTY2"/>
<comment type="similarity">
    <text evidence="1">Belongs to the nuclear import and ribosome assembly adapter family.</text>
</comment>
<dbReference type="InterPro" id="IPR016024">
    <property type="entry name" value="ARM-type_fold"/>
</dbReference>
<dbReference type="PANTHER" id="PTHR13347">
    <property type="entry name" value="HEAT REPEAT-CONTAINING PROTEIN 3"/>
    <property type="match status" value="1"/>
</dbReference>
<dbReference type="EnsemblMetazoa" id="XM_012205600.1">
    <property type="protein sequence ID" value="XP_012060990.1"/>
    <property type="gene ID" value="LOC105624241"/>
</dbReference>
<evidence type="ECO:0000313" key="5">
    <source>
        <dbReference type="Proteomes" id="UP000005205"/>
    </source>
</evidence>
<evidence type="ECO:0000313" key="4">
    <source>
        <dbReference type="EnsemblMetazoa" id="XP_012060990.1"/>
    </source>
</evidence>
<evidence type="ECO:0000256" key="1">
    <source>
        <dbReference type="ARBA" id="ARBA00049983"/>
    </source>
</evidence>
<dbReference type="OrthoDB" id="288703at2759"/>
<organism evidence="4 5">
    <name type="scientific">Atta cephalotes</name>
    <name type="common">Leafcutter ant</name>
    <dbReference type="NCBI Taxonomy" id="12957"/>
    <lineage>
        <taxon>Eukaryota</taxon>
        <taxon>Metazoa</taxon>
        <taxon>Ecdysozoa</taxon>
        <taxon>Arthropoda</taxon>
        <taxon>Hexapoda</taxon>
        <taxon>Insecta</taxon>
        <taxon>Pterygota</taxon>
        <taxon>Neoptera</taxon>
        <taxon>Endopterygota</taxon>
        <taxon>Hymenoptera</taxon>
        <taxon>Apocrita</taxon>
        <taxon>Aculeata</taxon>
        <taxon>Formicoidea</taxon>
        <taxon>Formicidae</taxon>
        <taxon>Myrmicinae</taxon>
        <taxon>Atta</taxon>
    </lineage>
</organism>
<name>A0A158NTY2_ATTCE</name>
<feature type="region of interest" description="Disordered" evidence="2">
    <location>
        <begin position="1"/>
        <end position="23"/>
    </location>
</feature>